<dbReference type="PIRSF" id="PIRSF036794">
    <property type="entry name" value="UCP_erythr_ester"/>
    <property type="match status" value="1"/>
</dbReference>
<dbReference type="SUPFAM" id="SSF159501">
    <property type="entry name" value="EreA/ChaN-like"/>
    <property type="match status" value="1"/>
</dbReference>
<name>K0F0A7_NOCB7</name>
<keyword evidence="2" id="KW-1185">Reference proteome</keyword>
<dbReference type="GO" id="GO:0046677">
    <property type="term" value="P:response to antibiotic"/>
    <property type="evidence" value="ECO:0007669"/>
    <property type="project" value="InterPro"/>
</dbReference>
<dbReference type="Gene3D" id="3.40.1660.10">
    <property type="entry name" value="EreA-like (biosynthetic domain)"/>
    <property type="match status" value="1"/>
</dbReference>
<dbReference type="PANTHER" id="PTHR31299:SF0">
    <property type="entry name" value="ESTERASE, PUTATIVE (AFU_ORTHOLOGUE AFUA_1G05850)-RELATED"/>
    <property type="match status" value="1"/>
</dbReference>
<dbReference type="Gene3D" id="3.30.1870.10">
    <property type="entry name" value="EreA-like, domain 2"/>
    <property type="match status" value="1"/>
</dbReference>
<dbReference type="STRING" id="1133849.O3I_015750"/>
<dbReference type="CDD" id="cd14728">
    <property type="entry name" value="Ere-like"/>
    <property type="match status" value="1"/>
</dbReference>
<dbReference type="eggNOG" id="COG2312">
    <property type="taxonomic scope" value="Bacteria"/>
</dbReference>
<dbReference type="Gene3D" id="1.20.1440.30">
    <property type="entry name" value="Biosynthetic Protein domain"/>
    <property type="match status" value="1"/>
</dbReference>
<organism evidence="1 2">
    <name type="scientific">Nocardia brasiliensis (strain ATCC 700358 / HUJEG-1)</name>
    <dbReference type="NCBI Taxonomy" id="1133849"/>
    <lineage>
        <taxon>Bacteria</taxon>
        <taxon>Bacillati</taxon>
        <taxon>Actinomycetota</taxon>
        <taxon>Actinomycetes</taxon>
        <taxon>Mycobacteriales</taxon>
        <taxon>Nocardiaceae</taxon>
        <taxon>Nocardia</taxon>
    </lineage>
</organism>
<gene>
    <name evidence="1" type="ORF">O3I_015750</name>
</gene>
<dbReference type="InterPro" id="IPR014622">
    <property type="entry name" value="UCP036794_erythomycin"/>
</dbReference>
<proteinExistence type="predicted"/>
<dbReference type="AlphaFoldDB" id="K0F0A7"/>
<dbReference type="HOGENOM" id="CLU_026490_2_1_11"/>
<dbReference type="EMBL" id="CP003876">
    <property type="protein sequence ID" value="AFU01111.1"/>
    <property type="molecule type" value="Genomic_DNA"/>
</dbReference>
<dbReference type="KEGG" id="nbr:O3I_015750"/>
<dbReference type="PANTHER" id="PTHR31299">
    <property type="entry name" value="ESTERASE, PUTATIVE (AFU_ORTHOLOGUE AFUA_1G05850)-RELATED"/>
    <property type="match status" value="1"/>
</dbReference>
<reference evidence="1 2" key="1">
    <citation type="journal article" date="2012" name="J. Bacteriol.">
        <title>Complete genome sequence of Nocardia brasiliensis HUJEG-1.</title>
        <authorList>
            <person name="Vera-Cabrera L."/>
            <person name="Ortiz-Lopez R."/>
            <person name="Elizondo-Gonzalez R."/>
            <person name="Perez-Maya A.A."/>
            <person name="Ocampo-Candiani J."/>
        </authorList>
    </citation>
    <scope>NUCLEOTIDE SEQUENCE [LARGE SCALE GENOMIC DNA]</scope>
    <source>
        <strain evidence="2">ATCC 700358</strain>
    </source>
</reference>
<dbReference type="InterPro" id="IPR052036">
    <property type="entry name" value="Hydrolase/PRTase-associated"/>
</dbReference>
<dbReference type="RefSeq" id="WP_014983966.1">
    <property type="nucleotide sequence ID" value="NC_018681.1"/>
</dbReference>
<evidence type="ECO:0000313" key="2">
    <source>
        <dbReference type="Proteomes" id="UP000006304"/>
    </source>
</evidence>
<evidence type="ECO:0000313" key="1">
    <source>
        <dbReference type="EMBL" id="AFU01111.1"/>
    </source>
</evidence>
<accession>K0F0A7</accession>
<dbReference type="Proteomes" id="UP000006304">
    <property type="component" value="Chromosome"/>
</dbReference>
<sequence>MHRHERGRRRWGLVALVLGTLVLAGTPTAAADPSRSLIGWLGRHAVPLDHVDPAGPGDDLGYLRRSIGDAQIVGLGESAHGAAEELGLKHRTVRVLVEQLGFRSLAFEEQWTTGLQVNEYLRTGHGDLDAIMNQLGGQWQTQEVAHLLRWLRDFNTGRVDKVQFTGVEYYATGPAAYDGVEAYLAAADPERLAEFREHLRAIRPSTTDIYDHISWYQQVPDKALYLEHARRVLHLVAAAPHRSGDAAHELALQHARQIVSFYEHYSLPAADGLVYRDARAAENLRWWRESTGDKVAYWAASAHTANAPELRIAAPPEPDWRFAATGSYLRRWFGRQYVSIGFTFDHGDVSLGAGKTAHLPRPAADWFEQPLGEVPLDQFVLDLRRTAASAPVRRWLEGPIKTRGLAHAGAGSFIDGGSPIQWFDLIVHRQEITPAVSIALPR</sequence>
<dbReference type="InterPro" id="IPR007815">
    <property type="entry name" value="Emycin_Estase"/>
</dbReference>
<dbReference type="Pfam" id="PF05139">
    <property type="entry name" value="Erythro_esteras"/>
    <property type="match status" value="1"/>
</dbReference>
<protein>
    <submittedName>
        <fullName evidence="1">Erythromycin esterase</fullName>
    </submittedName>
</protein>